<feature type="region of interest" description="Disordered" evidence="1">
    <location>
        <begin position="81"/>
        <end position="112"/>
    </location>
</feature>
<dbReference type="InterPro" id="IPR045030">
    <property type="entry name" value="LYSM1-4"/>
</dbReference>
<evidence type="ECO:0000259" key="2">
    <source>
        <dbReference type="PROSITE" id="PS51782"/>
    </source>
</evidence>
<name>A0A3G2S0P5_MALR7</name>
<dbReference type="PANTHER" id="PTHR20932:SF8">
    <property type="entry name" value="LD22649P"/>
    <property type="match status" value="1"/>
</dbReference>
<dbReference type="InterPro" id="IPR018392">
    <property type="entry name" value="LysM"/>
</dbReference>
<gene>
    <name evidence="3" type="ORF">DNF11_0139</name>
</gene>
<dbReference type="CDD" id="cd00118">
    <property type="entry name" value="LysM"/>
    <property type="match status" value="1"/>
</dbReference>
<dbReference type="PROSITE" id="PS51782">
    <property type="entry name" value="LYSM"/>
    <property type="match status" value="1"/>
</dbReference>
<dbReference type="Gene3D" id="3.10.350.10">
    <property type="entry name" value="LysM domain"/>
    <property type="match status" value="1"/>
</dbReference>
<dbReference type="SUPFAM" id="SSF54106">
    <property type="entry name" value="LysM domain"/>
    <property type="match status" value="1"/>
</dbReference>
<dbReference type="InterPro" id="IPR036779">
    <property type="entry name" value="LysM_dom_sf"/>
</dbReference>
<dbReference type="Pfam" id="PF01476">
    <property type="entry name" value="LysM"/>
    <property type="match status" value="1"/>
</dbReference>
<keyword evidence="4" id="KW-1185">Reference proteome</keyword>
<dbReference type="AlphaFoldDB" id="A0A3G2S0P5"/>
<dbReference type="VEuPathDB" id="FungiDB:DNF11_0139"/>
<feature type="compositionally biased region" description="Basic and acidic residues" evidence="1">
    <location>
        <begin position="296"/>
        <end position="316"/>
    </location>
</feature>
<dbReference type="PANTHER" id="PTHR20932">
    <property type="entry name" value="LYSM AND PUTATIVE PEPTIDOGLYCAN-BINDING DOMAIN-CONTAINING PROTEIN"/>
    <property type="match status" value="1"/>
</dbReference>
<dbReference type="Proteomes" id="UP000269793">
    <property type="component" value="Chromosome I"/>
</dbReference>
<protein>
    <recommendedName>
        <fullName evidence="2">LysM domain-containing protein</fullName>
    </recommendedName>
</protein>
<reference evidence="3 4" key="1">
    <citation type="submission" date="2018-10" db="EMBL/GenBank/DDBJ databases">
        <title>Complete genome sequence of Malassezia restricta CBS 7877.</title>
        <authorList>
            <person name="Morand S.C."/>
            <person name="Bertignac M."/>
            <person name="Iltis A."/>
            <person name="Kolder I."/>
            <person name="Pirovano W."/>
            <person name="Jourdain R."/>
            <person name="Clavaud C."/>
        </authorList>
    </citation>
    <scope>NUCLEOTIDE SEQUENCE [LARGE SCALE GENOMIC DNA]</scope>
    <source>
        <strain evidence="3 4">CBS 7877</strain>
    </source>
</reference>
<evidence type="ECO:0000313" key="3">
    <source>
        <dbReference type="EMBL" id="AYO41089.1"/>
    </source>
</evidence>
<feature type="region of interest" description="Disordered" evidence="1">
    <location>
        <begin position="47"/>
        <end position="66"/>
    </location>
</feature>
<dbReference type="EMBL" id="CP033148">
    <property type="protein sequence ID" value="AYO41089.1"/>
    <property type="molecule type" value="Genomic_DNA"/>
</dbReference>
<dbReference type="OrthoDB" id="2107166at2759"/>
<feature type="compositionally biased region" description="Basic and acidic residues" evidence="1">
    <location>
        <begin position="47"/>
        <end position="60"/>
    </location>
</feature>
<proteinExistence type="predicted"/>
<feature type="domain" description="LysM" evidence="2">
    <location>
        <begin position="121"/>
        <end position="165"/>
    </location>
</feature>
<accession>A0A3G2S0P5</accession>
<evidence type="ECO:0000256" key="1">
    <source>
        <dbReference type="SAM" id="MobiDB-lite"/>
    </source>
</evidence>
<evidence type="ECO:0000313" key="4">
    <source>
        <dbReference type="Proteomes" id="UP000269793"/>
    </source>
</evidence>
<sequence>MASSVPWHQRRAHTLTARGAHAQKHTEPGAQVWALDEDIDPMDTRAAPERSALDGGETKGHSQPYTKNALDRLESWLGLKESAAGPSTPPPRHHRTTAEHGSMAEAVPKVPRRTSSTIQVMVHPVVETDTLEGIALRYGADVHTLRRSNGLWPGDAVQMREHLYIPVDSCRWRPPNATIEAVERKADGSLQGIVQAGSSAQPESVTVTQVDAKSLRFFPADRARPARGVPMNSDMGASGIDDLIQLQHMRRNRGGTQAPKPRDRPVLQKRPEPAIDPTWRPNTRTLGHKTSLKQPVSRDELIEDHWDQEDAPRDTAPEPPASMRLDKLLRGPTVNPGAANWIRPIHESLPQQVPRQAGSSGHLWSDLFSGRVSIEDALHVAVDEWRHVSQRARRRNEPALPM</sequence>
<feature type="region of interest" description="Disordered" evidence="1">
    <location>
        <begin position="251"/>
        <end position="330"/>
    </location>
</feature>
<organism evidence="3 4">
    <name type="scientific">Malassezia restricta (strain ATCC 96810 / NBRC 103918 / CBS 7877)</name>
    <name type="common">Seborrheic dermatitis infection agent</name>
    <dbReference type="NCBI Taxonomy" id="425264"/>
    <lineage>
        <taxon>Eukaryota</taxon>
        <taxon>Fungi</taxon>
        <taxon>Dikarya</taxon>
        <taxon>Basidiomycota</taxon>
        <taxon>Ustilaginomycotina</taxon>
        <taxon>Malasseziomycetes</taxon>
        <taxon>Malasseziales</taxon>
        <taxon>Malasseziaceae</taxon>
        <taxon>Malassezia</taxon>
    </lineage>
</organism>
<feature type="compositionally biased region" description="Basic and acidic residues" evidence="1">
    <location>
        <begin position="260"/>
        <end position="273"/>
    </location>
</feature>